<evidence type="ECO:0000256" key="1">
    <source>
        <dbReference type="SAM" id="SignalP"/>
    </source>
</evidence>
<dbReference type="RefSeq" id="WP_090249521.1">
    <property type="nucleotide sequence ID" value="NZ_FMTL01000001.1"/>
</dbReference>
<dbReference type="SUPFAM" id="SSF53850">
    <property type="entry name" value="Periplasmic binding protein-like II"/>
    <property type="match status" value="1"/>
</dbReference>
<dbReference type="Proteomes" id="UP000242418">
    <property type="component" value="Unassembled WGS sequence"/>
</dbReference>
<evidence type="ECO:0008006" key="4">
    <source>
        <dbReference type="Google" id="ProtNLM"/>
    </source>
</evidence>
<comment type="caution">
    <text evidence="2">The sequence shown here is derived from an EMBL/GenBank/DDBJ whole genome shotgun (WGS) entry which is preliminary data.</text>
</comment>
<feature type="chain" id="PRO_5044319691" description="ABC-type amino acid transport substrate-binding protein" evidence="1">
    <location>
        <begin position="21"/>
        <end position="408"/>
    </location>
</feature>
<accession>A0AB37Z6Q7</accession>
<feature type="signal peptide" evidence="1">
    <location>
        <begin position="1"/>
        <end position="20"/>
    </location>
</feature>
<reference evidence="2 3" key="1">
    <citation type="submission" date="2016-10" db="EMBL/GenBank/DDBJ databases">
        <authorList>
            <person name="Varghese N."/>
            <person name="Submissions S."/>
        </authorList>
    </citation>
    <scope>NUCLEOTIDE SEQUENCE [LARGE SCALE GENOMIC DNA]</scope>
    <source>
        <strain evidence="2 3">DSM 17833</strain>
    </source>
</reference>
<dbReference type="CDD" id="cd18773">
    <property type="entry name" value="PDC1_HK_sensor"/>
    <property type="match status" value="1"/>
</dbReference>
<dbReference type="AlphaFoldDB" id="A0AB37Z6Q7"/>
<dbReference type="EMBL" id="FMTL01000001">
    <property type="protein sequence ID" value="SCW44531.1"/>
    <property type="molecule type" value="Genomic_DNA"/>
</dbReference>
<protein>
    <recommendedName>
        <fullName evidence="4">ABC-type amino acid transport substrate-binding protein</fullName>
    </recommendedName>
</protein>
<evidence type="ECO:0000313" key="2">
    <source>
        <dbReference type="EMBL" id="SCW44531.1"/>
    </source>
</evidence>
<sequence>MFRLRHMGLLLVLASVFAAAQPPVPVRLDTSFEEPYQVVVDGQLGGLSVKVLECIFNQLQQPYQIQLTSLQRARLNVSRQIADGFFSSAPNSLVDGYAVLSAPLLMEKWYWYALDPSLLNLPIWDKQLKIGSVLGSNSTIWLESRGIKVEQKVPRLEQLVEMLRHGRINMVLADSSAMHSTLEQIEDKQTLHERFVRYSPLGVYFSKTFLDGHPDFLKAFNRQVESCAPASIALSDAEQAYLRQLVAQHVARWGLHADLLAALRAANQRENSAERIQELDRQWRRERILEEKPLIRRMLNLQPSKLLAGIAQQYAPLFNELFISDASGQLVALSESTSDYWQADELDFQRAASLPRDEVYIGAIEYDGSTQSFQSKVSAPLYDPDTDVLLGVISLGLNIETAFGDNLP</sequence>
<organism evidence="2 3">
    <name type="scientific">Pseudomonas peli</name>
    <dbReference type="NCBI Taxonomy" id="592361"/>
    <lineage>
        <taxon>Bacteria</taxon>
        <taxon>Pseudomonadati</taxon>
        <taxon>Pseudomonadota</taxon>
        <taxon>Gammaproteobacteria</taxon>
        <taxon>Pseudomonadales</taxon>
        <taxon>Pseudomonadaceae</taxon>
        <taxon>Pseudomonas</taxon>
    </lineage>
</organism>
<keyword evidence="1" id="KW-0732">Signal</keyword>
<proteinExistence type="predicted"/>
<gene>
    <name evidence="2" type="ORF">SAMN05216370_1287</name>
</gene>
<dbReference type="Gene3D" id="3.30.450.20">
    <property type="entry name" value="PAS domain"/>
    <property type="match status" value="1"/>
</dbReference>
<name>A0AB37Z6Q7_9PSED</name>
<evidence type="ECO:0000313" key="3">
    <source>
        <dbReference type="Proteomes" id="UP000242418"/>
    </source>
</evidence>
<keyword evidence="3" id="KW-1185">Reference proteome</keyword>